<dbReference type="PANTHER" id="PTHR11412:SF136">
    <property type="entry name" value="CD109 ANTIGEN"/>
    <property type="match status" value="1"/>
</dbReference>
<dbReference type="SUPFAM" id="SSF49410">
    <property type="entry name" value="Alpha-macroglobulin receptor domain"/>
    <property type="match status" value="1"/>
</dbReference>
<dbReference type="InterPro" id="IPR049135">
    <property type="entry name" value="TEP1_CUB2"/>
</dbReference>
<dbReference type="Proteomes" id="UP000069940">
    <property type="component" value="Unassembled WGS sequence"/>
</dbReference>
<evidence type="ECO:0000256" key="1">
    <source>
        <dbReference type="ARBA" id="ARBA00022729"/>
    </source>
</evidence>
<reference evidence="4" key="2">
    <citation type="submission" date="2025-05" db="UniProtKB">
        <authorList>
            <consortium name="EnsemblMetazoa"/>
        </authorList>
    </citation>
    <scope>IDENTIFICATION</scope>
    <source>
        <strain evidence="4">Foshan</strain>
    </source>
</reference>
<keyword evidence="1" id="KW-0732">Signal</keyword>
<keyword evidence="2" id="KW-0882">Thioester bond</keyword>
<organism evidence="4 5">
    <name type="scientific">Aedes albopictus</name>
    <name type="common">Asian tiger mosquito</name>
    <name type="synonym">Stegomyia albopicta</name>
    <dbReference type="NCBI Taxonomy" id="7160"/>
    <lineage>
        <taxon>Eukaryota</taxon>
        <taxon>Metazoa</taxon>
        <taxon>Ecdysozoa</taxon>
        <taxon>Arthropoda</taxon>
        <taxon>Hexapoda</taxon>
        <taxon>Insecta</taxon>
        <taxon>Pterygota</taxon>
        <taxon>Neoptera</taxon>
        <taxon>Endopterygota</taxon>
        <taxon>Diptera</taxon>
        <taxon>Nematocera</taxon>
        <taxon>Culicoidea</taxon>
        <taxon>Culicidae</taxon>
        <taxon>Culicinae</taxon>
        <taxon>Aedini</taxon>
        <taxon>Aedes</taxon>
        <taxon>Stegomyia</taxon>
    </lineage>
</organism>
<dbReference type="EnsemblMetazoa" id="AALFPA23_010813.R15223">
    <property type="protein sequence ID" value="AALFPA23_010813.P15223"/>
    <property type="gene ID" value="AALFPA23_010813"/>
</dbReference>
<dbReference type="SUPFAM" id="SSF48239">
    <property type="entry name" value="Terpenoid cyclases/Protein prenyltransferases"/>
    <property type="match status" value="1"/>
</dbReference>
<dbReference type="Gene3D" id="2.60.120.1540">
    <property type="match status" value="1"/>
</dbReference>
<dbReference type="InterPro" id="IPR036595">
    <property type="entry name" value="A-macroglobulin_rcpt-bd_sf"/>
</dbReference>
<dbReference type="Gene3D" id="1.50.10.20">
    <property type="match status" value="1"/>
</dbReference>
<evidence type="ECO:0000256" key="2">
    <source>
        <dbReference type="ARBA" id="ARBA00022966"/>
    </source>
</evidence>
<evidence type="ECO:0000259" key="3">
    <source>
        <dbReference type="SMART" id="SM01361"/>
    </source>
</evidence>
<dbReference type="InterPro" id="IPR050473">
    <property type="entry name" value="A2M/Complement_sys"/>
</dbReference>
<dbReference type="InterPro" id="IPR009048">
    <property type="entry name" value="A-macroglobulin_rcpt-bd"/>
</dbReference>
<dbReference type="PANTHER" id="PTHR11412">
    <property type="entry name" value="MACROGLOBULIN / COMPLEMENT"/>
    <property type="match status" value="1"/>
</dbReference>
<feature type="domain" description="Alpha-macroglobulin receptor-binding" evidence="3">
    <location>
        <begin position="369"/>
        <end position="456"/>
    </location>
</feature>
<dbReference type="SMART" id="SM01361">
    <property type="entry name" value="A2M_recep"/>
    <property type="match status" value="1"/>
</dbReference>
<proteinExistence type="predicted"/>
<dbReference type="RefSeq" id="XP_062706172.1">
    <property type="nucleotide sequence ID" value="XM_062850188.1"/>
</dbReference>
<sequence length="477" mass="54658">MLYFVPNIVVLDYLSETNTVAEDVRNKARDFLSSGYQNQLRYKRSDGAFSVWGQSHQGSTFLTAFVAKSFKIAAKYIDVDKAIVDAAFDWLAKQQTPDGRFPEVGQVFHADMQGGIRSNSFALTAYVLIAFAENEEVFRRYKSVMTKTTDYIANNLDKMNDAYELSLATYGLMLAKHGSRREFLDKLVDLSIFNKTTTERYWDRKPVSVEVTAYAMLSFISDDKLYESTPMMRWLNRQRYGLGGYPGTQDTFVGLKALATFAARSSGAKNNYRVTVKYSPNVQRKFDIDKHVPMGIHELDIPNNIRNMIVEIEGTGNGYFQVWYQYYQNIQVAKHRFNITIDQLNTTTDNIQQLDVCVNYVPVEAYQLSGMALVEIFLPSGFVAEADAITDKTGRIQKIERRFSDTSIVVYYDNMGPESDCFQVTAYRRYKIALHLPSYIKAYDYYNDESYGIKQYEGKVLQLCDICEDEDCETLSC</sequence>
<accession>A0ABM1YNU8</accession>
<protein>
    <recommendedName>
        <fullName evidence="3">Alpha-macroglobulin receptor-binding domain-containing protein</fullName>
    </recommendedName>
</protein>
<dbReference type="Gene3D" id="2.60.40.690">
    <property type="entry name" value="Alpha-macroglobulin, receptor-binding domain"/>
    <property type="match status" value="1"/>
</dbReference>
<dbReference type="InterPro" id="IPR008930">
    <property type="entry name" value="Terpenoid_cyclase/PrenylTrfase"/>
</dbReference>
<dbReference type="InterPro" id="IPR011626">
    <property type="entry name" value="Alpha-macroglobulin_TED"/>
</dbReference>
<evidence type="ECO:0000313" key="5">
    <source>
        <dbReference type="Proteomes" id="UP000069940"/>
    </source>
</evidence>
<dbReference type="GeneID" id="115255076"/>
<keyword evidence="5" id="KW-1185">Reference proteome</keyword>
<name>A0ABM1YNU8_AEDAL</name>
<dbReference type="Pfam" id="PF07677">
    <property type="entry name" value="A2M_recep"/>
    <property type="match status" value="1"/>
</dbReference>
<dbReference type="Pfam" id="PF07678">
    <property type="entry name" value="TED_complement"/>
    <property type="match status" value="1"/>
</dbReference>
<evidence type="ECO:0000313" key="4">
    <source>
        <dbReference type="EnsemblMetazoa" id="AALFPA23_010813.P15223"/>
    </source>
</evidence>
<reference evidence="5" key="1">
    <citation type="journal article" date="2015" name="Proc. Natl. Acad. Sci. U.S.A.">
        <title>Genome sequence of the Asian Tiger mosquito, Aedes albopictus, reveals insights into its biology, genetics, and evolution.</title>
        <authorList>
            <person name="Chen X.G."/>
            <person name="Jiang X."/>
            <person name="Gu J."/>
            <person name="Xu M."/>
            <person name="Wu Y."/>
            <person name="Deng Y."/>
            <person name="Zhang C."/>
            <person name="Bonizzoni M."/>
            <person name="Dermauw W."/>
            <person name="Vontas J."/>
            <person name="Armbruster P."/>
            <person name="Huang X."/>
            <person name="Yang Y."/>
            <person name="Zhang H."/>
            <person name="He W."/>
            <person name="Peng H."/>
            <person name="Liu Y."/>
            <person name="Wu K."/>
            <person name="Chen J."/>
            <person name="Lirakis M."/>
            <person name="Topalis P."/>
            <person name="Van Leeuwen T."/>
            <person name="Hall A.B."/>
            <person name="Jiang X."/>
            <person name="Thorpe C."/>
            <person name="Mueller R.L."/>
            <person name="Sun C."/>
            <person name="Waterhouse R.M."/>
            <person name="Yan G."/>
            <person name="Tu Z.J."/>
            <person name="Fang X."/>
            <person name="James A.A."/>
        </authorList>
    </citation>
    <scope>NUCLEOTIDE SEQUENCE [LARGE SCALE GENOMIC DNA]</scope>
    <source>
        <strain evidence="5">Foshan</strain>
    </source>
</reference>
<dbReference type="Pfam" id="PF21412">
    <property type="entry name" value="TEP1_CUB2"/>
    <property type="match status" value="1"/>
</dbReference>